<dbReference type="InterPro" id="IPR016024">
    <property type="entry name" value="ARM-type_fold"/>
</dbReference>
<reference evidence="2" key="1">
    <citation type="journal article" date="2019" name="Int. J. Syst. Evol. Microbiol.">
        <title>The Global Catalogue of Microorganisms (GCM) 10K type strain sequencing project: providing services to taxonomists for standard genome sequencing and annotation.</title>
        <authorList>
            <consortium name="The Broad Institute Genomics Platform"/>
            <consortium name="The Broad Institute Genome Sequencing Center for Infectious Disease"/>
            <person name="Wu L."/>
            <person name="Ma J."/>
        </authorList>
    </citation>
    <scope>NUCLEOTIDE SEQUENCE [LARGE SCALE GENOMIC DNA]</scope>
    <source>
        <strain evidence="2">CGMCC 1.19061</strain>
    </source>
</reference>
<dbReference type="SUPFAM" id="SSF48371">
    <property type="entry name" value="ARM repeat"/>
    <property type="match status" value="1"/>
</dbReference>
<dbReference type="CDD" id="cd07064">
    <property type="entry name" value="AlkD_like_1"/>
    <property type="match status" value="1"/>
</dbReference>
<dbReference type="PANTHER" id="PTHR34070">
    <property type="entry name" value="ARMADILLO-TYPE FOLD"/>
    <property type="match status" value="1"/>
</dbReference>
<evidence type="ECO:0000313" key="2">
    <source>
        <dbReference type="Proteomes" id="UP001596026"/>
    </source>
</evidence>
<dbReference type="PANTHER" id="PTHR34070:SF1">
    <property type="entry name" value="DNA ALKYLATION REPAIR PROTEIN"/>
    <property type="match status" value="1"/>
</dbReference>
<dbReference type="Pfam" id="PF08713">
    <property type="entry name" value="DNA_alkylation"/>
    <property type="match status" value="1"/>
</dbReference>
<dbReference type="Gene3D" id="1.20.1660.10">
    <property type="entry name" value="Hypothetical protein (EF3068)"/>
    <property type="match status" value="1"/>
</dbReference>
<comment type="caution">
    <text evidence="1">The sequence shown here is derived from an EMBL/GenBank/DDBJ whole genome shotgun (WGS) entry which is preliminary data.</text>
</comment>
<evidence type="ECO:0000313" key="1">
    <source>
        <dbReference type="EMBL" id="MFC4709045.1"/>
    </source>
</evidence>
<sequence>MDLLTELSNATNSEKAQQMEKYMRDQFPFFGIPAPERKKIFQAYMKTIDSITIDWDFVEGCWKKEQREWQYIAIDYLIRLKKQLIISDIPRLKQLITTKSWWDTVDGLDELLGYLALQNPEVEKLMLDWSQDENIWVRRVAINHQLLRKNRTNTILLKQILCNNLNDTEFFINKAIGWSLRDYSKTNPEWVRQFIQTHKEHMAPLSIREASKYI</sequence>
<dbReference type="Gene3D" id="1.25.40.290">
    <property type="entry name" value="ARM repeat domains"/>
    <property type="match status" value="1"/>
</dbReference>
<dbReference type="InterPro" id="IPR014825">
    <property type="entry name" value="DNA_alkylation"/>
</dbReference>
<dbReference type="RefSeq" id="WP_379962766.1">
    <property type="nucleotide sequence ID" value="NZ_JBHSGT010000002.1"/>
</dbReference>
<gene>
    <name evidence="1" type="ORF">ACFO3L_00070</name>
</gene>
<keyword evidence="2" id="KW-1185">Reference proteome</keyword>
<dbReference type="Proteomes" id="UP001596026">
    <property type="component" value="Unassembled WGS sequence"/>
</dbReference>
<protein>
    <submittedName>
        <fullName evidence="1">DNA alkylation repair protein</fullName>
    </submittedName>
</protein>
<proteinExistence type="predicted"/>
<accession>A0ABV9M0F5</accession>
<name>A0ABV9M0F5_9ENTE</name>
<organism evidence="1 2">
    <name type="scientific">Enterococcus eurekensis</name>
    <dbReference type="NCBI Taxonomy" id="1159753"/>
    <lineage>
        <taxon>Bacteria</taxon>
        <taxon>Bacillati</taxon>
        <taxon>Bacillota</taxon>
        <taxon>Bacilli</taxon>
        <taxon>Lactobacillales</taxon>
        <taxon>Enterococcaceae</taxon>
        <taxon>Enterococcus</taxon>
    </lineage>
</organism>
<dbReference type="EMBL" id="JBHSGT010000002">
    <property type="protein sequence ID" value="MFC4709045.1"/>
    <property type="molecule type" value="Genomic_DNA"/>
</dbReference>